<evidence type="ECO:0000313" key="4">
    <source>
        <dbReference type="Proteomes" id="UP000826573"/>
    </source>
</evidence>
<keyword evidence="4" id="KW-1185">Reference proteome</keyword>
<reference evidence="3 4" key="1">
    <citation type="submission" date="2021-08" db="EMBL/GenBank/DDBJ databases">
        <title>The highly contiguous genome resource for Trichoderma semiorbis FJ059, a fungal antagonistic to plant pathogens.</title>
        <authorList>
            <person name="Liu T."/>
        </authorList>
    </citation>
    <scope>NUCLEOTIDE SEQUENCE [LARGE SCALE GENOMIC DNA]</scope>
    <source>
        <strain evidence="3 4">FJ059</strain>
    </source>
</reference>
<comment type="caution">
    <text evidence="3">The sequence shown here is derived from an EMBL/GenBank/DDBJ whole genome shotgun (WGS) entry which is preliminary data.</text>
</comment>
<protein>
    <submittedName>
        <fullName evidence="3">Uncharacterized protein</fullName>
    </submittedName>
</protein>
<feature type="transmembrane region" description="Helical" evidence="2">
    <location>
        <begin position="149"/>
        <end position="170"/>
    </location>
</feature>
<feature type="compositionally biased region" description="Low complexity" evidence="1">
    <location>
        <begin position="14"/>
        <end position="24"/>
    </location>
</feature>
<name>A0A9P8HHU2_9HYPO</name>
<keyword evidence="2" id="KW-0812">Transmembrane</keyword>
<feature type="compositionally biased region" description="Basic and acidic residues" evidence="1">
    <location>
        <begin position="296"/>
        <end position="314"/>
    </location>
</feature>
<feature type="transmembrane region" description="Helical" evidence="2">
    <location>
        <begin position="106"/>
        <end position="128"/>
    </location>
</feature>
<keyword evidence="2" id="KW-0472">Membrane</keyword>
<feature type="region of interest" description="Disordered" evidence="1">
    <location>
        <begin position="274"/>
        <end position="331"/>
    </location>
</feature>
<evidence type="ECO:0000256" key="1">
    <source>
        <dbReference type="SAM" id="MobiDB-lite"/>
    </source>
</evidence>
<evidence type="ECO:0000256" key="2">
    <source>
        <dbReference type="SAM" id="Phobius"/>
    </source>
</evidence>
<dbReference type="EMBL" id="JAIMJC010000005">
    <property type="protein sequence ID" value="KAH0525554.1"/>
    <property type="molecule type" value="Genomic_DNA"/>
</dbReference>
<accession>A0A9P8HHU2</accession>
<evidence type="ECO:0000313" key="3">
    <source>
        <dbReference type="EMBL" id="KAH0525554.1"/>
    </source>
</evidence>
<keyword evidence="2" id="KW-1133">Transmembrane helix</keyword>
<dbReference type="AlphaFoldDB" id="A0A9P8HHU2"/>
<feature type="transmembrane region" description="Helical" evidence="2">
    <location>
        <begin position="82"/>
        <end position="100"/>
    </location>
</feature>
<sequence>MSSSTEKSPPPPEAQQHQESESQQTVPPPAITMQQQQPGFQPYIHAARNAPQVSYVPYPGPIPTFDDLEPVLIKPWEITKTVFHVLSFLLAAAGIGLGFSSLNFTYFAYTVVISATPPCIIALLWSLVELIVRAARKFQKHGIHPGAHIALSLIIFLVATVLTSLFGPWFQDSWGASFATQSCGNQWNSTTQTVVWTCTDDDDDYAAKHMFAHERSVSIAVAVVTYLIAAIHFTLFVGACVDTSRVNAAASRPIYVIAQPQMLQQRWQMIPQDPIPMQAPAPVQQPEADQDVVPAESEKRTWRNKRKGEGKGKEPALNNIEEQNEVGGSQS</sequence>
<dbReference type="Proteomes" id="UP000826573">
    <property type="component" value="Unassembled WGS sequence"/>
</dbReference>
<organism evidence="3 4">
    <name type="scientific">Trichoderma semiorbis</name>
    <dbReference type="NCBI Taxonomy" id="1491008"/>
    <lineage>
        <taxon>Eukaryota</taxon>
        <taxon>Fungi</taxon>
        <taxon>Dikarya</taxon>
        <taxon>Ascomycota</taxon>
        <taxon>Pezizomycotina</taxon>
        <taxon>Sordariomycetes</taxon>
        <taxon>Hypocreomycetidae</taxon>
        <taxon>Hypocreales</taxon>
        <taxon>Hypocreaceae</taxon>
        <taxon>Trichoderma</taxon>
    </lineage>
</organism>
<proteinExistence type="predicted"/>
<gene>
    <name evidence="3" type="ORF">TsFJ059_007903</name>
</gene>
<feature type="transmembrane region" description="Helical" evidence="2">
    <location>
        <begin position="219"/>
        <end position="241"/>
    </location>
</feature>
<feature type="region of interest" description="Disordered" evidence="1">
    <location>
        <begin position="1"/>
        <end position="32"/>
    </location>
</feature>